<dbReference type="Proteomes" id="UP000192578">
    <property type="component" value="Unassembled WGS sequence"/>
</dbReference>
<accession>A0A9X6NBQ2</accession>
<feature type="signal peptide" evidence="2">
    <location>
        <begin position="1"/>
        <end position="24"/>
    </location>
</feature>
<evidence type="ECO:0000259" key="3">
    <source>
        <dbReference type="Pfam" id="PF05089"/>
    </source>
</evidence>
<dbReference type="Pfam" id="PF12971">
    <property type="entry name" value="NAGLU_N"/>
    <property type="match status" value="1"/>
</dbReference>
<feature type="domain" description="Alpha-N-acetylglucosaminidase N-terminal" evidence="4">
    <location>
        <begin position="59"/>
        <end position="143"/>
    </location>
</feature>
<feature type="chain" id="PRO_5040805334" evidence="2">
    <location>
        <begin position="25"/>
        <end position="766"/>
    </location>
</feature>
<evidence type="ECO:0000313" key="6">
    <source>
        <dbReference type="EMBL" id="OWA51040.1"/>
    </source>
</evidence>
<name>A0A9X6NBQ2_HYPEX</name>
<dbReference type="Pfam" id="PF12972">
    <property type="entry name" value="NAGLU_C"/>
    <property type="match status" value="1"/>
</dbReference>
<reference evidence="7" key="1">
    <citation type="submission" date="2017-01" db="EMBL/GenBank/DDBJ databases">
        <title>Comparative genomics of anhydrobiosis in the tardigrade Hypsibius dujardini.</title>
        <authorList>
            <person name="Yoshida Y."/>
            <person name="Koutsovoulos G."/>
            <person name="Laetsch D."/>
            <person name="Stevens L."/>
            <person name="Kumar S."/>
            <person name="Horikawa D."/>
            <person name="Ishino K."/>
            <person name="Komine S."/>
            <person name="Tomita M."/>
            <person name="Blaxter M."/>
            <person name="Arakawa K."/>
        </authorList>
    </citation>
    <scope>NUCLEOTIDE SEQUENCE [LARGE SCALE GENOMIC DNA]</scope>
    <source>
        <strain evidence="7">Z151</strain>
    </source>
</reference>
<comment type="caution">
    <text evidence="6">The sequence shown here is derived from an EMBL/GenBank/DDBJ whole genome shotgun (WGS) entry which is preliminary data.</text>
</comment>
<feature type="domain" description="Alpha-N-acetylglucosaminidase C-terminal" evidence="5">
    <location>
        <begin position="500"/>
        <end position="756"/>
    </location>
</feature>
<dbReference type="OrthoDB" id="64736at2759"/>
<gene>
    <name evidence="6" type="ORF">BV898_15542</name>
</gene>
<evidence type="ECO:0000259" key="4">
    <source>
        <dbReference type="Pfam" id="PF12971"/>
    </source>
</evidence>
<dbReference type="GO" id="GO:0016787">
    <property type="term" value="F:hydrolase activity"/>
    <property type="evidence" value="ECO:0007669"/>
    <property type="project" value="UniProtKB-KW"/>
</dbReference>
<dbReference type="InterPro" id="IPR024733">
    <property type="entry name" value="NAGLU_tim-barrel"/>
</dbReference>
<dbReference type="Gene3D" id="1.20.120.670">
    <property type="entry name" value="N-acetyl-b-d-glucoasminidase"/>
    <property type="match status" value="1"/>
</dbReference>
<dbReference type="InterPro" id="IPR024732">
    <property type="entry name" value="NAGLU_C"/>
</dbReference>
<dbReference type="Gene3D" id="3.30.379.10">
    <property type="entry name" value="Chitobiase/beta-hexosaminidase domain 2-like"/>
    <property type="match status" value="1"/>
</dbReference>
<dbReference type="InterPro" id="IPR024240">
    <property type="entry name" value="NAGLU_N"/>
</dbReference>
<proteinExistence type="predicted"/>
<evidence type="ECO:0000259" key="5">
    <source>
        <dbReference type="Pfam" id="PF12972"/>
    </source>
</evidence>
<keyword evidence="1" id="KW-0378">Hydrolase</keyword>
<dbReference type="InterPro" id="IPR017853">
    <property type="entry name" value="GH"/>
</dbReference>
<feature type="domain" description="Alpha-N-acetylglucosaminidase tim-barrel" evidence="3">
    <location>
        <begin position="157"/>
        <end position="491"/>
    </location>
</feature>
<dbReference type="Gene3D" id="3.20.20.80">
    <property type="entry name" value="Glycosidases"/>
    <property type="match status" value="1"/>
</dbReference>
<dbReference type="Pfam" id="PF05089">
    <property type="entry name" value="NAGLU"/>
    <property type="match status" value="1"/>
</dbReference>
<dbReference type="EMBL" id="MTYJ01000212">
    <property type="protein sequence ID" value="OWA51040.1"/>
    <property type="molecule type" value="Genomic_DNA"/>
</dbReference>
<dbReference type="AlphaFoldDB" id="A0A9X6NBQ2"/>
<keyword evidence="2" id="KW-0732">Signal</keyword>
<evidence type="ECO:0000256" key="2">
    <source>
        <dbReference type="SAM" id="SignalP"/>
    </source>
</evidence>
<evidence type="ECO:0000256" key="1">
    <source>
        <dbReference type="ARBA" id="ARBA00022801"/>
    </source>
</evidence>
<dbReference type="PANTHER" id="PTHR12872">
    <property type="entry name" value="ALPHA-N-ACETYLGLUCOSAMINIDASE"/>
    <property type="match status" value="1"/>
</dbReference>
<evidence type="ECO:0000313" key="7">
    <source>
        <dbReference type="Proteomes" id="UP000192578"/>
    </source>
</evidence>
<dbReference type="InterPro" id="IPR007781">
    <property type="entry name" value="NAGLU"/>
</dbReference>
<protein>
    <submittedName>
        <fullName evidence="6">Alpha-N-acetylglucosaminidase</fullName>
    </submittedName>
</protein>
<dbReference type="InterPro" id="IPR029018">
    <property type="entry name" value="Hex-like_dom2"/>
</dbReference>
<dbReference type="SUPFAM" id="SSF51445">
    <property type="entry name" value="(Trans)glycosidases"/>
    <property type="match status" value="1"/>
</dbReference>
<dbReference type="PANTHER" id="PTHR12872:SF1">
    <property type="entry name" value="ALPHA-N-ACETYLGLUCOSAMINIDASE"/>
    <property type="match status" value="1"/>
</dbReference>
<sequence>MTRSPRWIVYLSMILVTTLASADADGPSPFQRNFLDQFPDLHKVILKTKATTTPDAQHAAVEALIRRLLPPKDAARFLFDVNPSAFSDPAVDTAKITSNGKVVRILGNSGTACTFALYDFLKYQCGCQVAWSGRQLTLPAVFPVITRVVRKADWLHYYQNVCTASYSSVWWNWTRWEQEIDWMALQGINFPLAFTGQEEMWRRVYSKRGLNDDDLAGFFVGPAFLAWGRMGNIRRWDGPLSAHWLNGQVELQHKILERMASLGIIPILPAFGGIVPEALQRIYPQMKYSRLQSWSHFPDNMTRSYLLDPSDPLYVSLGQEFIHEMQAEYGSVTHFYNADTFNEQRPNTSSPDFVREVANTTYRGMIQADSEAIWVMQGWLFVYDSDFWTPALIEAFLTAAPLGRMILLDLDADSYPVYNNTQSFFGQPFIWCMLHNYGAVEGLYGRLSEVNRGPAWARNFSQSTMIGVGLSPEGIEQNEIIYEFMNEMSWRTSPTDLNSWVADFVDRRYGAVNAEAHLAFRSLQTSVWDRPTGDANQGHYALTRRPRLDLVEPIWYDPSDVYFALEHLLNATQTLPQSPILMYDLTDLGRQALQVAFHTVYGTFQEAVKVQNLKNATKAGRIMVAILTDMNALLSTNGHFSLEKWVDGAKSWSSTPDEERLYVQNALNQITLWGPDGNIIDYANKQWAGVVSRYYRPRWKLFLQRVLESIQNSKPFDQGAFDAEVFAEVEKPFTLRQYVPDEEDGTTGGTTKVLHTLITKYQDIFQ</sequence>
<keyword evidence="7" id="KW-1185">Reference proteome</keyword>
<organism evidence="6 7">
    <name type="scientific">Hypsibius exemplaris</name>
    <name type="common">Freshwater tardigrade</name>
    <dbReference type="NCBI Taxonomy" id="2072580"/>
    <lineage>
        <taxon>Eukaryota</taxon>
        <taxon>Metazoa</taxon>
        <taxon>Ecdysozoa</taxon>
        <taxon>Tardigrada</taxon>
        <taxon>Eutardigrada</taxon>
        <taxon>Parachela</taxon>
        <taxon>Hypsibioidea</taxon>
        <taxon>Hypsibiidae</taxon>
        <taxon>Hypsibius</taxon>
    </lineage>
</organism>